<keyword evidence="7" id="KW-1185">Reference proteome</keyword>
<evidence type="ECO:0000256" key="1">
    <source>
        <dbReference type="ARBA" id="ARBA00022849"/>
    </source>
</evidence>
<dbReference type="InterPro" id="IPR051081">
    <property type="entry name" value="HTH_MetalResp_TranReg"/>
</dbReference>
<sequence length="111" mass="12621">MNPCQFYKCLADQTRLTFILLLSKVTEACVCDLMQALELEQPKTSRHLAELRKCGILIDERRGKWVYYKLHPALPVWAKTVIQQTASHNLSYFDTALAKLKSALATTNSCC</sequence>
<dbReference type="InterPro" id="IPR011991">
    <property type="entry name" value="ArsR-like_HTH"/>
</dbReference>
<protein>
    <submittedName>
        <fullName evidence="6">Transcriptional regulator</fullName>
    </submittedName>
</protein>
<dbReference type="OrthoDB" id="9793058at2"/>
<keyword evidence="1" id="KW-0059">Arsenical resistance</keyword>
<dbReference type="PROSITE" id="PS50987">
    <property type="entry name" value="HTH_ARSR_2"/>
    <property type="match status" value="1"/>
</dbReference>
<dbReference type="STRING" id="1628148.BI198_03775"/>
<keyword evidence="2" id="KW-0805">Transcription regulation</keyword>
<evidence type="ECO:0000256" key="4">
    <source>
        <dbReference type="ARBA" id="ARBA00023163"/>
    </source>
</evidence>
<dbReference type="PRINTS" id="PR00778">
    <property type="entry name" value="HTHARSR"/>
</dbReference>
<dbReference type="InterPro" id="IPR036388">
    <property type="entry name" value="WH-like_DNA-bd_sf"/>
</dbReference>
<dbReference type="PANTHER" id="PTHR33154">
    <property type="entry name" value="TRANSCRIPTIONAL REGULATOR, ARSR FAMILY"/>
    <property type="match status" value="1"/>
</dbReference>
<dbReference type="InterPro" id="IPR001845">
    <property type="entry name" value="HTH_ArsR_DNA-bd_dom"/>
</dbReference>
<reference evidence="7" key="1">
    <citation type="submission" date="2016-09" db="EMBL/GenBank/DDBJ databases">
        <authorList>
            <person name="Wan X."/>
            <person name="Hou S."/>
        </authorList>
    </citation>
    <scope>NUCLEOTIDE SEQUENCE [LARGE SCALE GENOMIC DNA]</scope>
    <source>
        <strain evidence="7">KH87</strain>
    </source>
</reference>
<dbReference type="GO" id="GO:0003677">
    <property type="term" value="F:DNA binding"/>
    <property type="evidence" value="ECO:0007669"/>
    <property type="project" value="UniProtKB-KW"/>
</dbReference>
<gene>
    <name evidence="6" type="ORF">BI198_03775</name>
</gene>
<dbReference type="NCBIfam" id="NF007528">
    <property type="entry name" value="PRK10141.1"/>
    <property type="match status" value="1"/>
</dbReference>
<dbReference type="SMART" id="SM00418">
    <property type="entry name" value="HTH_ARSR"/>
    <property type="match status" value="1"/>
</dbReference>
<evidence type="ECO:0000259" key="5">
    <source>
        <dbReference type="PROSITE" id="PS50987"/>
    </source>
</evidence>
<dbReference type="Proteomes" id="UP000242258">
    <property type="component" value="Unassembled WGS sequence"/>
</dbReference>
<keyword evidence="4" id="KW-0804">Transcription</keyword>
<dbReference type="PANTHER" id="PTHR33154:SF18">
    <property type="entry name" value="ARSENICAL RESISTANCE OPERON REPRESSOR"/>
    <property type="match status" value="1"/>
</dbReference>
<evidence type="ECO:0000313" key="6">
    <source>
        <dbReference type="EMBL" id="OEY68778.1"/>
    </source>
</evidence>
<feature type="domain" description="HTH arsR-type" evidence="5">
    <location>
        <begin position="1"/>
        <end position="93"/>
    </location>
</feature>
<evidence type="ECO:0000313" key="7">
    <source>
        <dbReference type="Proteomes" id="UP000242258"/>
    </source>
</evidence>
<accession>A0A1E7Q400</accession>
<dbReference type="EMBL" id="MKEK01000001">
    <property type="protein sequence ID" value="OEY68778.1"/>
    <property type="molecule type" value="Genomic_DNA"/>
</dbReference>
<dbReference type="SUPFAM" id="SSF46785">
    <property type="entry name" value="Winged helix' DNA-binding domain"/>
    <property type="match status" value="1"/>
</dbReference>
<dbReference type="CDD" id="cd00090">
    <property type="entry name" value="HTH_ARSR"/>
    <property type="match status" value="1"/>
</dbReference>
<keyword evidence="3" id="KW-0238">DNA-binding</keyword>
<dbReference type="RefSeq" id="WP_070048344.1">
    <property type="nucleotide sequence ID" value="NZ_CBCSDO010000001.1"/>
</dbReference>
<proteinExistence type="predicted"/>
<evidence type="ECO:0000256" key="2">
    <source>
        <dbReference type="ARBA" id="ARBA00023015"/>
    </source>
</evidence>
<dbReference type="NCBIfam" id="NF033788">
    <property type="entry name" value="HTH_metalloreg"/>
    <property type="match status" value="1"/>
</dbReference>
<dbReference type="Gene3D" id="1.10.10.10">
    <property type="entry name" value="Winged helix-like DNA-binding domain superfamily/Winged helix DNA-binding domain"/>
    <property type="match status" value="1"/>
</dbReference>
<name>A0A1E7Q400_9GAMM</name>
<dbReference type="InterPro" id="IPR036390">
    <property type="entry name" value="WH_DNA-bd_sf"/>
</dbReference>
<comment type="caution">
    <text evidence="6">The sequence shown here is derived from an EMBL/GenBank/DDBJ whole genome shotgun (WGS) entry which is preliminary data.</text>
</comment>
<organism evidence="6 7">
    <name type="scientific">Rheinheimera salexigens</name>
    <dbReference type="NCBI Taxonomy" id="1628148"/>
    <lineage>
        <taxon>Bacteria</taxon>
        <taxon>Pseudomonadati</taxon>
        <taxon>Pseudomonadota</taxon>
        <taxon>Gammaproteobacteria</taxon>
        <taxon>Chromatiales</taxon>
        <taxon>Chromatiaceae</taxon>
        <taxon>Rheinheimera</taxon>
    </lineage>
</organism>
<dbReference type="AlphaFoldDB" id="A0A1E7Q400"/>
<dbReference type="GO" id="GO:0003700">
    <property type="term" value="F:DNA-binding transcription factor activity"/>
    <property type="evidence" value="ECO:0007669"/>
    <property type="project" value="InterPro"/>
</dbReference>
<evidence type="ECO:0000256" key="3">
    <source>
        <dbReference type="ARBA" id="ARBA00023125"/>
    </source>
</evidence>
<dbReference type="GO" id="GO:0046685">
    <property type="term" value="P:response to arsenic-containing substance"/>
    <property type="evidence" value="ECO:0007669"/>
    <property type="project" value="UniProtKB-KW"/>
</dbReference>
<dbReference type="Pfam" id="PF01022">
    <property type="entry name" value="HTH_5"/>
    <property type="match status" value="1"/>
</dbReference>